<organism evidence="4 5">
    <name type="scientific">Rhodnius prolixus</name>
    <name type="common">Triatomid bug</name>
    <dbReference type="NCBI Taxonomy" id="13249"/>
    <lineage>
        <taxon>Eukaryota</taxon>
        <taxon>Metazoa</taxon>
        <taxon>Ecdysozoa</taxon>
        <taxon>Arthropoda</taxon>
        <taxon>Hexapoda</taxon>
        <taxon>Insecta</taxon>
        <taxon>Pterygota</taxon>
        <taxon>Neoptera</taxon>
        <taxon>Paraneoptera</taxon>
        <taxon>Hemiptera</taxon>
        <taxon>Heteroptera</taxon>
        <taxon>Panheteroptera</taxon>
        <taxon>Cimicomorpha</taxon>
        <taxon>Reduviidae</taxon>
        <taxon>Triatominae</taxon>
        <taxon>Rhodnius</taxon>
    </lineage>
</organism>
<feature type="compositionally biased region" description="Acidic residues" evidence="3">
    <location>
        <begin position="198"/>
        <end position="220"/>
    </location>
</feature>
<dbReference type="STRING" id="13249.T1IG63"/>
<dbReference type="Pfam" id="PF04180">
    <property type="entry name" value="LTV"/>
    <property type="match status" value="1"/>
</dbReference>
<evidence type="ECO:0000313" key="4">
    <source>
        <dbReference type="EnsemblMetazoa" id="RPRC015282-PA"/>
    </source>
</evidence>
<dbReference type="GO" id="GO:0005634">
    <property type="term" value="C:nucleus"/>
    <property type="evidence" value="ECO:0007669"/>
    <property type="project" value="TreeGrafter"/>
</dbReference>
<dbReference type="eggNOG" id="KOG2637">
    <property type="taxonomic scope" value="Eukaryota"/>
</dbReference>
<feature type="region of interest" description="Disordered" evidence="3">
    <location>
        <begin position="403"/>
        <end position="424"/>
    </location>
</feature>
<dbReference type="Proteomes" id="UP000015103">
    <property type="component" value="Unassembled WGS sequence"/>
</dbReference>
<evidence type="ECO:0000313" key="5">
    <source>
        <dbReference type="Proteomes" id="UP000015103"/>
    </source>
</evidence>
<feature type="region of interest" description="Disordered" evidence="3">
    <location>
        <begin position="195"/>
        <end position="220"/>
    </location>
</feature>
<name>T1IG63_RHOPR</name>
<dbReference type="FunCoup" id="T1IG63">
    <property type="interactions" value="1111"/>
</dbReference>
<evidence type="ECO:0000256" key="1">
    <source>
        <dbReference type="ARBA" id="ARBA00009078"/>
    </source>
</evidence>
<dbReference type="InterPro" id="IPR007307">
    <property type="entry name" value="Ltv1"/>
</dbReference>
<dbReference type="OMA" id="TKEFLFM"/>
<dbReference type="PANTHER" id="PTHR21531">
    <property type="entry name" value="LOW-TEMPERATURE VIABILITY PROTEIN LTV1-RELATED"/>
    <property type="match status" value="1"/>
</dbReference>
<sequence length="455" mass="52320">GKKKKFIDKKNAITFRLVHRSQRDPLITDDKAPQHVLQQIRDERKDELEKYGIYYDDDYDYLQHLKEKSSEVEMIEVPTKIVNKEKVKTKSSGKLALPSSVFASECEEKVGLLNKAAPKSGLQLDLDPDIVAAMDEDFDYSDPENMLDDDFVLLANATPEGKYKSGSQELNSKNSHCKNTFADVLGSMYSEIVFRDSENEEDYTDDDSDVDDDEEEDRFDMEETKSRFTEYSMTSSVIRRNEQLTMLDGRFEEMFSQYDDNEIGALDCEEIEGDLDSKDKMLENIIEQYETTHVKFRSQEPLKLEPTVMPDFSESSDSDSENSVVEVKEKEKWDCESILSTYSTLYNHPKLIDAPSSNRIKVSGKTGIPITKEKLTATALAKLDGRSTEASAVSYLSIRPKGETPRDRLARKTAFKQHKKERRVERKLNTEAFKEEKKRLEKMMAHNKSKFQVPI</sequence>
<proteinExistence type="inferred from homology"/>
<dbReference type="PANTHER" id="PTHR21531:SF0">
    <property type="entry name" value="PROTEIN LTV1 HOMOLOG"/>
    <property type="match status" value="1"/>
</dbReference>
<evidence type="ECO:0000256" key="3">
    <source>
        <dbReference type="SAM" id="MobiDB-lite"/>
    </source>
</evidence>
<feature type="compositionally biased region" description="Basic residues" evidence="3">
    <location>
        <begin position="411"/>
        <end position="421"/>
    </location>
</feature>
<dbReference type="GO" id="GO:0005829">
    <property type="term" value="C:cytosol"/>
    <property type="evidence" value="ECO:0007669"/>
    <property type="project" value="TreeGrafter"/>
</dbReference>
<dbReference type="EnsemblMetazoa" id="RPRC015282-RA">
    <property type="protein sequence ID" value="RPRC015282-PA"/>
    <property type="gene ID" value="RPRC015282"/>
</dbReference>
<reference evidence="4" key="1">
    <citation type="submission" date="2015-05" db="UniProtKB">
        <authorList>
            <consortium name="EnsemblMetazoa"/>
        </authorList>
    </citation>
    <scope>IDENTIFICATION</scope>
</reference>
<dbReference type="VEuPathDB" id="VectorBase:RPRC015282"/>
<dbReference type="AlphaFoldDB" id="T1IG63"/>
<dbReference type="HOGENOM" id="CLU_035718_0_0_1"/>
<dbReference type="EMBL" id="ACPB03002700">
    <property type="status" value="NOT_ANNOTATED_CDS"/>
    <property type="molecule type" value="Genomic_DNA"/>
</dbReference>
<comment type="similarity">
    <text evidence="1">Belongs to the LTV1 family.</text>
</comment>
<protein>
    <recommendedName>
        <fullName evidence="2">Protein LTV1 homolog</fullName>
    </recommendedName>
</protein>
<keyword evidence="5" id="KW-1185">Reference proteome</keyword>
<accession>T1IG63</accession>
<dbReference type="GO" id="GO:0000056">
    <property type="term" value="P:ribosomal small subunit export from nucleus"/>
    <property type="evidence" value="ECO:0007669"/>
    <property type="project" value="TreeGrafter"/>
</dbReference>
<dbReference type="InParanoid" id="T1IG63"/>
<evidence type="ECO:0000256" key="2">
    <source>
        <dbReference type="ARBA" id="ARBA00021561"/>
    </source>
</evidence>
<dbReference type="GO" id="GO:0030688">
    <property type="term" value="C:preribosome, small subunit precursor"/>
    <property type="evidence" value="ECO:0007669"/>
    <property type="project" value="TreeGrafter"/>
</dbReference>
<dbReference type="GO" id="GO:0042274">
    <property type="term" value="P:ribosomal small subunit biogenesis"/>
    <property type="evidence" value="ECO:0007669"/>
    <property type="project" value="InterPro"/>
</dbReference>